<proteinExistence type="predicted"/>
<keyword evidence="1" id="KW-1133">Transmembrane helix</keyword>
<sequence length="391" mass="43417">MKKVIQVPKIYVNAEFQRLLWLNFGWGLLAGIVLMYALFLLSADYGDEYWQRNWIMIGSGGMGFAAISAYVLIERSLKQDIASNTFDQLRMSALSPWQMAYSRILVAPIMSWIAFAIGWLITLAYLAVAKENFVSIEGFSMIIWLPMTAWAFACVVLINALSAGRGNSQWSGAAVQLILLFSVCSVFMGYFADALNGVRKVHTWADIAFLYFNDGIASIPTWVKTWFSTLLITAFASVGAWAAMAQRLHLRLVRHVFLGLSLASPLVLIWVMLISGTAAAITIAWCYAVASILSIACQKQSVESLQQGFEYLLEGRVQAACYTLPAWVFLLPIGLLFAFGLDLQVALVFALHIILFAALVLLATSLRSRYNSITAAMVWYLLANMLWAFAT</sequence>
<feature type="transmembrane region" description="Helical" evidence="1">
    <location>
        <begin position="20"/>
        <end position="42"/>
    </location>
</feature>
<gene>
    <name evidence="2" type="ORF">NCTC10529_01736</name>
</gene>
<keyword evidence="1" id="KW-0812">Transmembrane</keyword>
<feature type="transmembrane region" description="Helical" evidence="1">
    <location>
        <begin position="256"/>
        <end position="273"/>
    </location>
</feature>
<evidence type="ECO:0000256" key="1">
    <source>
        <dbReference type="SAM" id="Phobius"/>
    </source>
</evidence>
<dbReference type="EMBL" id="LS483426">
    <property type="protein sequence ID" value="SQH25535.1"/>
    <property type="molecule type" value="Genomic_DNA"/>
</dbReference>
<feature type="transmembrane region" description="Helical" evidence="1">
    <location>
        <begin position="345"/>
        <end position="363"/>
    </location>
</feature>
<feature type="transmembrane region" description="Helical" evidence="1">
    <location>
        <begin position="173"/>
        <end position="192"/>
    </location>
</feature>
<feature type="transmembrane region" description="Helical" evidence="1">
    <location>
        <begin position="319"/>
        <end position="339"/>
    </location>
</feature>
<dbReference type="GeneID" id="93263008"/>
<protein>
    <submittedName>
        <fullName evidence="2">Uncharacterized protein</fullName>
    </submittedName>
</protein>
<dbReference type="Proteomes" id="UP000248598">
    <property type="component" value="Chromosome 1"/>
</dbReference>
<dbReference type="AlphaFoldDB" id="A0AAX2J6K2"/>
<keyword evidence="1" id="KW-0472">Membrane</keyword>
<evidence type="ECO:0000313" key="2">
    <source>
        <dbReference type="EMBL" id="SQH25535.1"/>
    </source>
</evidence>
<feature type="transmembrane region" description="Helical" evidence="1">
    <location>
        <begin position="370"/>
        <end position="390"/>
    </location>
</feature>
<evidence type="ECO:0000313" key="3">
    <source>
        <dbReference type="Proteomes" id="UP000248598"/>
    </source>
</evidence>
<name>A0AAX2J6K2_KINKI</name>
<feature type="transmembrane region" description="Helical" evidence="1">
    <location>
        <begin position="54"/>
        <end position="73"/>
    </location>
</feature>
<feature type="transmembrane region" description="Helical" evidence="1">
    <location>
        <begin position="141"/>
        <end position="161"/>
    </location>
</feature>
<organism evidence="2 3">
    <name type="scientific">Kingella kingae</name>
    <dbReference type="NCBI Taxonomy" id="504"/>
    <lineage>
        <taxon>Bacteria</taxon>
        <taxon>Pseudomonadati</taxon>
        <taxon>Pseudomonadota</taxon>
        <taxon>Betaproteobacteria</taxon>
        <taxon>Neisseriales</taxon>
        <taxon>Neisseriaceae</taxon>
        <taxon>Kingella</taxon>
    </lineage>
</organism>
<accession>A0AAX2J6K2</accession>
<dbReference type="RefSeq" id="WP_003786384.1">
    <property type="nucleotide sequence ID" value="NZ_CP091518.1"/>
</dbReference>
<feature type="transmembrane region" description="Helical" evidence="1">
    <location>
        <begin position="279"/>
        <end position="298"/>
    </location>
</feature>
<feature type="transmembrane region" description="Helical" evidence="1">
    <location>
        <begin position="104"/>
        <end position="129"/>
    </location>
</feature>
<reference evidence="2 3" key="1">
    <citation type="submission" date="2018-06" db="EMBL/GenBank/DDBJ databases">
        <authorList>
            <consortium name="Pathogen Informatics"/>
            <person name="Doyle S."/>
        </authorList>
    </citation>
    <scope>NUCLEOTIDE SEQUENCE [LARGE SCALE GENOMIC DNA]</scope>
    <source>
        <strain evidence="2 3">NCTC10529</strain>
    </source>
</reference>
<feature type="transmembrane region" description="Helical" evidence="1">
    <location>
        <begin position="226"/>
        <end position="244"/>
    </location>
</feature>